<evidence type="ECO:0000256" key="1">
    <source>
        <dbReference type="SAM" id="MobiDB-lite"/>
    </source>
</evidence>
<keyword evidence="3" id="KW-1185">Reference proteome</keyword>
<proteinExistence type="predicted"/>
<organism evidence="2 3">
    <name type="scientific">Riccia fluitans</name>
    <dbReference type="NCBI Taxonomy" id="41844"/>
    <lineage>
        <taxon>Eukaryota</taxon>
        <taxon>Viridiplantae</taxon>
        <taxon>Streptophyta</taxon>
        <taxon>Embryophyta</taxon>
        <taxon>Marchantiophyta</taxon>
        <taxon>Marchantiopsida</taxon>
        <taxon>Marchantiidae</taxon>
        <taxon>Marchantiales</taxon>
        <taxon>Ricciaceae</taxon>
        <taxon>Riccia</taxon>
    </lineage>
</organism>
<comment type="caution">
    <text evidence="2">The sequence shown here is derived from an EMBL/GenBank/DDBJ whole genome shotgun (WGS) entry which is preliminary data.</text>
</comment>
<protein>
    <submittedName>
        <fullName evidence="2">Uncharacterized protein</fullName>
    </submittedName>
</protein>
<accession>A0ABD1XVF3</accession>
<reference evidence="2 3" key="1">
    <citation type="submission" date="2024-09" db="EMBL/GenBank/DDBJ databases">
        <title>Chromosome-scale assembly of Riccia fluitans.</title>
        <authorList>
            <person name="Paukszto L."/>
            <person name="Sawicki J."/>
            <person name="Karawczyk K."/>
            <person name="Piernik-Szablinska J."/>
            <person name="Szczecinska M."/>
            <person name="Mazdziarz M."/>
        </authorList>
    </citation>
    <scope>NUCLEOTIDE SEQUENCE [LARGE SCALE GENOMIC DNA]</scope>
    <source>
        <strain evidence="2">Rf_01</strain>
        <tissue evidence="2">Aerial parts of the thallus</tissue>
    </source>
</reference>
<dbReference type="Proteomes" id="UP001605036">
    <property type="component" value="Unassembled WGS sequence"/>
</dbReference>
<gene>
    <name evidence="2" type="ORF">R1flu_024616</name>
</gene>
<feature type="region of interest" description="Disordered" evidence="1">
    <location>
        <begin position="77"/>
        <end position="143"/>
    </location>
</feature>
<evidence type="ECO:0000313" key="2">
    <source>
        <dbReference type="EMBL" id="KAL2612924.1"/>
    </source>
</evidence>
<dbReference type="EMBL" id="JBHFFA010000007">
    <property type="protein sequence ID" value="KAL2612924.1"/>
    <property type="molecule type" value="Genomic_DNA"/>
</dbReference>
<sequence length="143" mass="14960">MLAGGLASAVKEYVRKFSQGLGKAVVMVSWALALMKIIKHNRALLFGSPLNCTKPWEIYADCSGPDTALAKEKTSPDIILGSDTGGPNGNVPDQSYPDYSGARRGGRAFPGAGNPRIIQQQLPGAAAEEGAPVEEPPPQAEGQ</sequence>
<evidence type="ECO:0000313" key="3">
    <source>
        <dbReference type="Proteomes" id="UP001605036"/>
    </source>
</evidence>
<feature type="compositionally biased region" description="Pro residues" evidence="1">
    <location>
        <begin position="134"/>
        <end position="143"/>
    </location>
</feature>
<name>A0ABD1XVF3_9MARC</name>
<feature type="compositionally biased region" description="Low complexity" evidence="1">
    <location>
        <begin position="107"/>
        <end position="130"/>
    </location>
</feature>
<dbReference type="AlphaFoldDB" id="A0ABD1XVF3"/>